<organism evidence="1">
    <name type="scientific">Ophidiomyces ophidiicola</name>
    <dbReference type="NCBI Taxonomy" id="1387563"/>
    <lineage>
        <taxon>Eukaryota</taxon>
        <taxon>Fungi</taxon>
        <taxon>Dikarya</taxon>
        <taxon>Ascomycota</taxon>
        <taxon>Pezizomycotina</taxon>
        <taxon>Eurotiomycetes</taxon>
        <taxon>Eurotiomycetidae</taxon>
        <taxon>Onygenales</taxon>
        <taxon>Onygenaceae</taxon>
        <taxon>Ophidiomyces</taxon>
    </lineage>
</organism>
<gene>
    <name evidence="1" type="ORF">LOY88_006349</name>
</gene>
<name>A0ACB8UNC1_9EURO</name>
<accession>A0ACB8UNC1</accession>
<reference evidence="1" key="1">
    <citation type="journal article" date="2022" name="bioRxiv">
        <title>Population genetic analysis of Ophidiomyces ophidiicola, the causative agent of snake fungal disease, indicates recent introductions to the USA.</title>
        <authorList>
            <person name="Ladner J.T."/>
            <person name="Palmer J.M."/>
            <person name="Ettinger C.L."/>
            <person name="Stajich J.E."/>
            <person name="Farrell T.M."/>
            <person name="Glorioso B.M."/>
            <person name="Lawson B."/>
            <person name="Price S.J."/>
            <person name="Stengle A.G."/>
            <person name="Grear D.A."/>
            <person name="Lorch J.M."/>
        </authorList>
    </citation>
    <scope>NUCLEOTIDE SEQUENCE</scope>
    <source>
        <strain evidence="1">NWHC 24266-5</strain>
    </source>
</reference>
<comment type="caution">
    <text evidence="1">The sequence shown here is derived from an EMBL/GenBank/DDBJ whole genome shotgun (WGS) entry which is preliminary data.</text>
</comment>
<evidence type="ECO:0000313" key="1">
    <source>
        <dbReference type="EMBL" id="KAI2382060.1"/>
    </source>
</evidence>
<protein>
    <submittedName>
        <fullName evidence="1">Uncharacterized protein</fullName>
    </submittedName>
</protein>
<proteinExistence type="predicted"/>
<sequence>MGNSSEVTIHRLIHLTIQRSHPLFRKYLMIQTKKIPKRLLSWVMTLGAQWKNEEPPQPEPSTEPKSEPDLPFYLGKSLREPKKRKQKPPKSVSQKQRAAHERDAAASRPYYQFFAQVSLEREGIVDDLSGVVDIDTQAHISVKNRWVERGIWNSSWTDIPDPKWMHEDEREGSNSLVANPAGGPSRTPEIGLQPSSQ</sequence>
<dbReference type="EMBL" id="JALBCA010000147">
    <property type="protein sequence ID" value="KAI2382060.1"/>
    <property type="molecule type" value="Genomic_DNA"/>
</dbReference>